<dbReference type="EnsemblMetazoa" id="CapteT206091">
    <property type="protein sequence ID" value="CapteP206091"/>
    <property type="gene ID" value="CapteG206091"/>
</dbReference>
<reference evidence="4" key="3">
    <citation type="submission" date="2015-06" db="UniProtKB">
        <authorList>
            <consortium name="EnsemblMetazoa"/>
        </authorList>
    </citation>
    <scope>IDENTIFICATION</scope>
</reference>
<sequence>MTATNIRNKNPLRGAGRSGSSETKKPVGTTPLPSKAVCGKGIPPVCLTCLGAKDDKDCFFKGFLKTCPDDTYTCVRRTYLNAAGQLRISRNCGKLAKCPAFPDKCRPEKEASKSCSKCKFEDMSLFSNCTLTERSTCRLAGDPHCKQFDALDGEPLVNLIGHCKYNMVTTYCAPGQGLGWFELHASFTPAKDRNGQNTGNSYAQKLSITYHEDMYMFENGIIDLFAFGPITLPFQKLGMSITQSNGIYIFSMAEGISVEWDGTHKVNANVPQTIHVCGLCGQHTKVFQGADLRAGPSYKAHYCKNMNVTSDTTPFNGMAVSKTEWMNSWYIGQNGQDECAAECGF</sequence>
<gene>
    <name evidence="3" type="ORF">CAPTEDRAFT_206091</name>
</gene>
<proteinExistence type="predicted"/>
<name>R7TUJ4_CAPTE</name>
<reference evidence="5" key="1">
    <citation type="submission" date="2012-12" db="EMBL/GenBank/DDBJ databases">
        <authorList>
            <person name="Hellsten U."/>
            <person name="Grimwood J."/>
            <person name="Chapman J.A."/>
            <person name="Shapiro H."/>
            <person name="Aerts A."/>
            <person name="Otillar R.P."/>
            <person name="Terry A.Y."/>
            <person name="Boore J.L."/>
            <person name="Simakov O."/>
            <person name="Marletaz F."/>
            <person name="Cho S.-J."/>
            <person name="Edsinger-Gonzales E."/>
            <person name="Havlak P."/>
            <person name="Kuo D.-H."/>
            <person name="Larsson T."/>
            <person name="Lv J."/>
            <person name="Arendt D."/>
            <person name="Savage R."/>
            <person name="Osoegawa K."/>
            <person name="de Jong P."/>
            <person name="Lindberg D.R."/>
            <person name="Seaver E.C."/>
            <person name="Weisblat D.A."/>
            <person name="Putnam N.H."/>
            <person name="Grigoriev I.V."/>
            <person name="Rokhsar D.S."/>
        </authorList>
    </citation>
    <scope>NUCLEOTIDE SEQUENCE</scope>
    <source>
        <strain evidence="5">I ESC-2004</strain>
    </source>
</reference>
<dbReference type="Proteomes" id="UP000014760">
    <property type="component" value="Unassembled WGS sequence"/>
</dbReference>
<reference evidence="3 5" key="2">
    <citation type="journal article" date="2013" name="Nature">
        <title>Insights into bilaterian evolution from three spiralian genomes.</title>
        <authorList>
            <person name="Simakov O."/>
            <person name="Marletaz F."/>
            <person name="Cho S.J."/>
            <person name="Edsinger-Gonzales E."/>
            <person name="Havlak P."/>
            <person name="Hellsten U."/>
            <person name="Kuo D.H."/>
            <person name="Larsson T."/>
            <person name="Lv J."/>
            <person name="Arendt D."/>
            <person name="Savage R."/>
            <person name="Osoegawa K."/>
            <person name="de Jong P."/>
            <person name="Grimwood J."/>
            <person name="Chapman J.A."/>
            <person name="Shapiro H."/>
            <person name="Aerts A."/>
            <person name="Otillar R.P."/>
            <person name="Terry A.Y."/>
            <person name="Boore J.L."/>
            <person name="Grigoriev I.V."/>
            <person name="Lindberg D.R."/>
            <person name="Seaver E.C."/>
            <person name="Weisblat D.A."/>
            <person name="Putnam N.H."/>
            <person name="Rokhsar D.S."/>
        </authorList>
    </citation>
    <scope>NUCLEOTIDE SEQUENCE</scope>
    <source>
        <strain evidence="3 5">I ESC-2004</strain>
    </source>
</reference>
<organism evidence="3">
    <name type="scientific">Capitella teleta</name>
    <name type="common">Polychaete worm</name>
    <dbReference type="NCBI Taxonomy" id="283909"/>
    <lineage>
        <taxon>Eukaryota</taxon>
        <taxon>Metazoa</taxon>
        <taxon>Spiralia</taxon>
        <taxon>Lophotrochozoa</taxon>
        <taxon>Annelida</taxon>
        <taxon>Polychaeta</taxon>
        <taxon>Sedentaria</taxon>
        <taxon>Scolecida</taxon>
        <taxon>Capitellidae</taxon>
        <taxon>Capitella</taxon>
    </lineage>
</organism>
<feature type="region of interest" description="Disordered" evidence="1">
    <location>
        <begin position="1"/>
        <end position="29"/>
    </location>
</feature>
<dbReference type="STRING" id="283909.R7TUJ4"/>
<dbReference type="HOGENOM" id="CLU_057925_0_0_1"/>
<dbReference type="InterPro" id="IPR001846">
    <property type="entry name" value="VWF_type-D"/>
</dbReference>
<dbReference type="CDD" id="cd00117">
    <property type="entry name" value="TFP"/>
    <property type="match status" value="1"/>
</dbReference>
<dbReference type="PROSITE" id="PS51233">
    <property type="entry name" value="VWFD"/>
    <property type="match status" value="1"/>
</dbReference>
<dbReference type="EMBL" id="KB308597">
    <property type="protein sequence ID" value="ELT97324.1"/>
    <property type="molecule type" value="Genomic_DNA"/>
</dbReference>
<accession>R7TUJ4</accession>
<feature type="domain" description="VWFD" evidence="2">
    <location>
        <begin position="135"/>
        <end position="340"/>
    </location>
</feature>
<protein>
    <recommendedName>
        <fullName evidence="2">VWFD domain-containing protein</fullName>
    </recommendedName>
</protein>
<dbReference type="AlphaFoldDB" id="R7TUJ4"/>
<evidence type="ECO:0000313" key="5">
    <source>
        <dbReference type="Proteomes" id="UP000014760"/>
    </source>
</evidence>
<keyword evidence="5" id="KW-1185">Reference proteome</keyword>
<evidence type="ECO:0000256" key="1">
    <source>
        <dbReference type="SAM" id="MobiDB-lite"/>
    </source>
</evidence>
<evidence type="ECO:0000313" key="4">
    <source>
        <dbReference type="EnsemblMetazoa" id="CapteP206091"/>
    </source>
</evidence>
<dbReference type="Pfam" id="PF00094">
    <property type="entry name" value="VWD"/>
    <property type="match status" value="1"/>
</dbReference>
<dbReference type="EMBL" id="AMQN01010966">
    <property type="status" value="NOT_ANNOTATED_CDS"/>
    <property type="molecule type" value="Genomic_DNA"/>
</dbReference>
<evidence type="ECO:0000313" key="3">
    <source>
        <dbReference type="EMBL" id="ELT97324.1"/>
    </source>
</evidence>
<evidence type="ECO:0000259" key="2">
    <source>
        <dbReference type="PROSITE" id="PS51233"/>
    </source>
</evidence>